<feature type="region of interest" description="Disordered" evidence="7">
    <location>
        <begin position="19"/>
        <end position="58"/>
    </location>
</feature>
<dbReference type="SUPFAM" id="SSF90123">
    <property type="entry name" value="ABC transporter transmembrane region"/>
    <property type="match status" value="1"/>
</dbReference>
<keyword evidence="3" id="KW-0547">Nucleotide-binding</keyword>
<reference evidence="10" key="1">
    <citation type="submission" date="2020-05" db="EMBL/GenBank/DDBJ databases">
        <title>Phylogenomic resolution of chytrid fungi.</title>
        <authorList>
            <person name="Stajich J.E."/>
            <person name="Amses K."/>
            <person name="Simmons R."/>
            <person name="Seto K."/>
            <person name="Myers J."/>
            <person name="Bonds A."/>
            <person name="Quandt C.A."/>
            <person name="Barry K."/>
            <person name="Liu P."/>
            <person name="Grigoriev I."/>
            <person name="Longcore J.E."/>
            <person name="James T.Y."/>
        </authorList>
    </citation>
    <scope>NUCLEOTIDE SEQUENCE</scope>
    <source>
        <strain evidence="10">JEL0476</strain>
    </source>
</reference>
<keyword evidence="11" id="KW-1185">Reference proteome</keyword>
<evidence type="ECO:0000259" key="9">
    <source>
        <dbReference type="PROSITE" id="PS50929"/>
    </source>
</evidence>
<dbReference type="PANTHER" id="PTHR24223">
    <property type="entry name" value="ATP-BINDING CASSETTE SUB-FAMILY C"/>
    <property type="match status" value="1"/>
</dbReference>
<keyword evidence="1" id="KW-0813">Transport</keyword>
<evidence type="ECO:0000256" key="4">
    <source>
        <dbReference type="ARBA" id="ARBA00022840"/>
    </source>
</evidence>
<evidence type="ECO:0000256" key="1">
    <source>
        <dbReference type="ARBA" id="ARBA00022448"/>
    </source>
</evidence>
<feature type="non-terminal residue" evidence="10">
    <location>
        <position position="201"/>
    </location>
</feature>
<dbReference type="GO" id="GO:0140359">
    <property type="term" value="F:ABC-type transporter activity"/>
    <property type="evidence" value="ECO:0007669"/>
    <property type="project" value="InterPro"/>
</dbReference>
<dbReference type="InterPro" id="IPR036640">
    <property type="entry name" value="ABC1_TM_sf"/>
</dbReference>
<evidence type="ECO:0000256" key="2">
    <source>
        <dbReference type="ARBA" id="ARBA00022692"/>
    </source>
</evidence>
<organism evidence="10 11">
    <name type="scientific">Clydaea vesicula</name>
    <dbReference type="NCBI Taxonomy" id="447962"/>
    <lineage>
        <taxon>Eukaryota</taxon>
        <taxon>Fungi</taxon>
        <taxon>Fungi incertae sedis</taxon>
        <taxon>Chytridiomycota</taxon>
        <taxon>Chytridiomycota incertae sedis</taxon>
        <taxon>Chytridiomycetes</taxon>
        <taxon>Lobulomycetales</taxon>
        <taxon>Lobulomycetaceae</taxon>
        <taxon>Clydaea</taxon>
    </lineage>
</organism>
<evidence type="ECO:0000313" key="11">
    <source>
        <dbReference type="Proteomes" id="UP001211065"/>
    </source>
</evidence>
<evidence type="ECO:0000256" key="8">
    <source>
        <dbReference type="SAM" id="Phobius"/>
    </source>
</evidence>
<sequence>MANLEEKIEEDIDKEAAKIEAFEEPDEKTALLPKKDEKKKEKEKKKKDEKNKEKKPEDKKAASIGKIVTLISVDTEDLRQFLSFLYSWSLGVPLSAVLSFIGLWMLVGYATLAGVGTLLLIAPLTTYLTKRAFHITNEMMEIIDERVTKTNEILQGIRIVKYFAWESDFINAVESIRQRELKKLVLQRLTYMGFNMLTYGG</sequence>
<feature type="transmembrane region" description="Helical" evidence="8">
    <location>
        <begin position="81"/>
        <end position="101"/>
    </location>
</feature>
<dbReference type="GO" id="GO:0005524">
    <property type="term" value="F:ATP binding"/>
    <property type="evidence" value="ECO:0007669"/>
    <property type="project" value="UniProtKB-KW"/>
</dbReference>
<evidence type="ECO:0000256" key="6">
    <source>
        <dbReference type="ARBA" id="ARBA00023136"/>
    </source>
</evidence>
<keyword evidence="6 8" id="KW-0472">Membrane</keyword>
<protein>
    <submittedName>
        <fullName evidence="10">Canalicular multispecific organic anion transporter 1</fullName>
    </submittedName>
</protein>
<evidence type="ECO:0000256" key="7">
    <source>
        <dbReference type="SAM" id="MobiDB-lite"/>
    </source>
</evidence>
<evidence type="ECO:0000256" key="3">
    <source>
        <dbReference type="ARBA" id="ARBA00022741"/>
    </source>
</evidence>
<feature type="transmembrane region" description="Helical" evidence="8">
    <location>
        <begin position="107"/>
        <end position="129"/>
    </location>
</feature>
<dbReference type="PROSITE" id="PS50929">
    <property type="entry name" value="ABC_TM1F"/>
    <property type="match status" value="1"/>
</dbReference>
<name>A0AAD5XVM5_9FUNG</name>
<gene>
    <name evidence="10" type="primary">ABCC2</name>
    <name evidence="10" type="ORF">HK099_002210</name>
</gene>
<dbReference type="AlphaFoldDB" id="A0AAD5XVM5"/>
<dbReference type="EMBL" id="JADGJW010001711">
    <property type="protein sequence ID" value="KAJ3201545.1"/>
    <property type="molecule type" value="Genomic_DNA"/>
</dbReference>
<feature type="domain" description="ABC transmembrane type-1" evidence="9">
    <location>
        <begin position="63"/>
        <end position="201"/>
    </location>
</feature>
<dbReference type="Proteomes" id="UP001211065">
    <property type="component" value="Unassembled WGS sequence"/>
</dbReference>
<dbReference type="Gene3D" id="1.20.1560.10">
    <property type="entry name" value="ABC transporter type 1, transmembrane domain"/>
    <property type="match status" value="1"/>
</dbReference>
<evidence type="ECO:0000313" key="10">
    <source>
        <dbReference type="EMBL" id="KAJ3201545.1"/>
    </source>
</evidence>
<dbReference type="PANTHER" id="PTHR24223:SF415">
    <property type="entry name" value="FI20190P1"/>
    <property type="match status" value="1"/>
</dbReference>
<comment type="caution">
    <text evidence="10">The sequence shown here is derived from an EMBL/GenBank/DDBJ whole genome shotgun (WGS) entry which is preliminary data.</text>
</comment>
<dbReference type="InterPro" id="IPR050173">
    <property type="entry name" value="ABC_transporter_C-like"/>
</dbReference>
<proteinExistence type="predicted"/>
<accession>A0AAD5XVM5</accession>
<evidence type="ECO:0000256" key="5">
    <source>
        <dbReference type="ARBA" id="ARBA00022989"/>
    </source>
</evidence>
<keyword evidence="5 8" id="KW-1133">Transmembrane helix</keyword>
<keyword evidence="2 8" id="KW-0812">Transmembrane</keyword>
<dbReference type="Pfam" id="PF00664">
    <property type="entry name" value="ABC_membrane"/>
    <property type="match status" value="1"/>
</dbReference>
<dbReference type="InterPro" id="IPR011527">
    <property type="entry name" value="ABC1_TM_dom"/>
</dbReference>
<keyword evidence="4" id="KW-0067">ATP-binding</keyword>
<dbReference type="GO" id="GO:0016020">
    <property type="term" value="C:membrane"/>
    <property type="evidence" value="ECO:0007669"/>
    <property type="project" value="InterPro"/>
</dbReference>